<reference evidence="2" key="1">
    <citation type="submission" date="2019-06" db="EMBL/GenBank/DDBJ databases">
        <authorList>
            <person name="Zheng W."/>
        </authorList>
    </citation>
    <scope>NUCLEOTIDE SEQUENCE</scope>
    <source>
        <strain evidence="2">QDHG01</strain>
    </source>
</reference>
<evidence type="ECO:0000256" key="1">
    <source>
        <dbReference type="SAM" id="MobiDB-lite"/>
    </source>
</evidence>
<dbReference type="AlphaFoldDB" id="A0A8J8SX98"/>
<evidence type="ECO:0000313" key="2">
    <source>
        <dbReference type="EMBL" id="TNV74222.1"/>
    </source>
</evidence>
<feature type="compositionally biased region" description="Polar residues" evidence="1">
    <location>
        <begin position="20"/>
        <end position="44"/>
    </location>
</feature>
<accession>A0A8J8SX98</accession>
<feature type="region of interest" description="Disordered" evidence="1">
    <location>
        <begin position="75"/>
        <end position="95"/>
    </location>
</feature>
<dbReference type="EMBL" id="RRYP01017262">
    <property type="protein sequence ID" value="TNV74222.1"/>
    <property type="molecule type" value="Genomic_DNA"/>
</dbReference>
<feature type="region of interest" description="Disordered" evidence="1">
    <location>
        <begin position="1"/>
        <end position="63"/>
    </location>
</feature>
<feature type="compositionally biased region" description="Polar residues" evidence="1">
    <location>
        <begin position="53"/>
        <end position="63"/>
    </location>
</feature>
<keyword evidence="3" id="KW-1185">Reference proteome</keyword>
<evidence type="ECO:0000313" key="3">
    <source>
        <dbReference type="Proteomes" id="UP000785679"/>
    </source>
</evidence>
<protein>
    <submittedName>
        <fullName evidence="2">Uncharacterized protein</fullName>
    </submittedName>
</protein>
<name>A0A8J8SX98_HALGN</name>
<proteinExistence type="predicted"/>
<sequence length="95" mass="10253">MLNPQGAQGAAISQKRDNQRSTNSNNIIASQTNSQHPPMNNPNGVTGEIFMRNTGTGSININTSQFQNTGITQHNQLQKNNQRDIHGGLGSIRVA</sequence>
<organism evidence="2 3">
    <name type="scientific">Halteria grandinella</name>
    <dbReference type="NCBI Taxonomy" id="5974"/>
    <lineage>
        <taxon>Eukaryota</taxon>
        <taxon>Sar</taxon>
        <taxon>Alveolata</taxon>
        <taxon>Ciliophora</taxon>
        <taxon>Intramacronucleata</taxon>
        <taxon>Spirotrichea</taxon>
        <taxon>Stichotrichia</taxon>
        <taxon>Sporadotrichida</taxon>
        <taxon>Halteriidae</taxon>
        <taxon>Halteria</taxon>
    </lineage>
</organism>
<gene>
    <name evidence="2" type="ORF">FGO68_gene11464</name>
</gene>
<comment type="caution">
    <text evidence="2">The sequence shown here is derived from an EMBL/GenBank/DDBJ whole genome shotgun (WGS) entry which is preliminary data.</text>
</comment>
<dbReference type="Proteomes" id="UP000785679">
    <property type="component" value="Unassembled WGS sequence"/>
</dbReference>